<proteinExistence type="predicted"/>
<feature type="region of interest" description="Disordered" evidence="1">
    <location>
        <begin position="1"/>
        <end position="34"/>
    </location>
</feature>
<keyword evidence="4" id="KW-1185">Reference proteome</keyword>
<feature type="compositionally biased region" description="Basic and acidic residues" evidence="1">
    <location>
        <begin position="1"/>
        <end position="14"/>
    </location>
</feature>
<evidence type="ECO:0000256" key="1">
    <source>
        <dbReference type="SAM" id="MobiDB-lite"/>
    </source>
</evidence>
<protein>
    <recommendedName>
        <fullName evidence="5">Seipin</fullName>
    </recommendedName>
</protein>
<feature type="compositionally biased region" description="Polar residues" evidence="1">
    <location>
        <begin position="17"/>
        <end position="34"/>
    </location>
</feature>
<evidence type="ECO:0000256" key="2">
    <source>
        <dbReference type="SAM" id="Phobius"/>
    </source>
</evidence>
<reference evidence="3 4" key="1">
    <citation type="submission" date="2021-06" db="EMBL/GenBank/DDBJ databases">
        <authorList>
            <person name="Palmer J.M."/>
        </authorList>
    </citation>
    <scope>NUCLEOTIDE SEQUENCE [LARGE SCALE GENOMIC DNA]</scope>
    <source>
        <strain evidence="4">if_2019</strain>
        <tissue evidence="3">Muscle</tissue>
    </source>
</reference>
<evidence type="ECO:0000313" key="4">
    <source>
        <dbReference type="Proteomes" id="UP001482620"/>
    </source>
</evidence>
<evidence type="ECO:0008006" key="5">
    <source>
        <dbReference type="Google" id="ProtNLM"/>
    </source>
</evidence>
<dbReference type="EMBL" id="JAHRIQ010093749">
    <property type="protein sequence ID" value="MEQ2251643.1"/>
    <property type="molecule type" value="Genomic_DNA"/>
</dbReference>
<gene>
    <name evidence="3" type="ORF">ILYODFUR_013232</name>
</gene>
<feature type="region of interest" description="Disordered" evidence="1">
    <location>
        <begin position="54"/>
        <end position="76"/>
    </location>
</feature>
<dbReference type="Proteomes" id="UP001482620">
    <property type="component" value="Unassembled WGS sequence"/>
</dbReference>
<keyword evidence="2" id="KW-0472">Membrane</keyword>
<name>A0ABV0V2P2_9TELE</name>
<accession>A0ABV0V2P2</accession>
<organism evidence="3 4">
    <name type="scientific">Ilyodon furcidens</name>
    <name type="common">goldbreast splitfin</name>
    <dbReference type="NCBI Taxonomy" id="33524"/>
    <lineage>
        <taxon>Eukaryota</taxon>
        <taxon>Metazoa</taxon>
        <taxon>Chordata</taxon>
        <taxon>Craniata</taxon>
        <taxon>Vertebrata</taxon>
        <taxon>Euteleostomi</taxon>
        <taxon>Actinopterygii</taxon>
        <taxon>Neopterygii</taxon>
        <taxon>Teleostei</taxon>
        <taxon>Neoteleostei</taxon>
        <taxon>Acanthomorphata</taxon>
        <taxon>Ovalentaria</taxon>
        <taxon>Atherinomorphae</taxon>
        <taxon>Cyprinodontiformes</taxon>
        <taxon>Goodeidae</taxon>
        <taxon>Ilyodon</taxon>
    </lineage>
</organism>
<comment type="caution">
    <text evidence="3">The sequence shown here is derived from an EMBL/GenBank/DDBJ whole genome shotgun (WGS) entry which is preliminary data.</text>
</comment>
<feature type="transmembrane region" description="Helical" evidence="2">
    <location>
        <begin position="101"/>
        <end position="123"/>
    </location>
</feature>
<keyword evidence="2" id="KW-1133">Transmembrane helix</keyword>
<sequence length="216" mass="23717">MELKPDSKPPEFHRVSGGSSTLHGQSPDLSHRGSSTLLCRSPDRLCFWCRPPDQESSTLPGRPPDRESSTLLSQSRRLCRPPSLRLHRHRRPSPAIAGHHGLYASAGLLVFAFAVVTSLHGLYVSFSLHVFAASLDAFAGNCPGLCVAGPRARLNYVPVRDNLQNFVPAQGDILVGRLTFVPARYGLLVARLNFVPARDSLLVTRLNFVFLFLGQK</sequence>
<evidence type="ECO:0000313" key="3">
    <source>
        <dbReference type="EMBL" id="MEQ2251643.1"/>
    </source>
</evidence>
<keyword evidence="2" id="KW-0812">Transmembrane</keyword>